<organism evidence="2 3">
    <name type="scientific">Plasmodium vivax</name>
    <name type="common">malaria parasite P. vivax</name>
    <dbReference type="NCBI Taxonomy" id="5855"/>
    <lineage>
        <taxon>Eukaryota</taxon>
        <taxon>Sar</taxon>
        <taxon>Alveolata</taxon>
        <taxon>Apicomplexa</taxon>
        <taxon>Aconoidasida</taxon>
        <taxon>Haemosporida</taxon>
        <taxon>Plasmodiidae</taxon>
        <taxon>Plasmodium</taxon>
        <taxon>Plasmodium (Plasmodium)</taxon>
    </lineage>
</organism>
<comment type="caution">
    <text evidence="2">The sequence shown here is derived from an EMBL/GenBank/DDBJ whole genome shotgun (WGS) entry which is preliminary data.</text>
</comment>
<dbReference type="Proteomes" id="UP000779233">
    <property type="component" value="Unassembled WGS sequence"/>
</dbReference>
<dbReference type="VEuPathDB" id="PlasmoDB:PVPAM_000028300"/>
<gene>
    <name evidence="2" type="ORF">PVW1_100023500</name>
</gene>
<evidence type="ECO:0000313" key="2">
    <source>
        <dbReference type="EMBL" id="CAG9474685.1"/>
    </source>
</evidence>
<dbReference type="AlphaFoldDB" id="A0A8S4H6K6"/>
<name>A0A8S4H6K6_PLAVI</name>
<accession>A0A8S4H6K6</accession>
<dbReference type="EMBL" id="CAJZCX010000005">
    <property type="protein sequence ID" value="CAG9474685.1"/>
    <property type="molecule type" value="Genomic_DNA"/>
</dbReference>
<feature type="compositionally biased region" description="Polar residues" evidence="1">
    <location>
        <begin position="90"/>
        <end position="106"/>
    </location>
</feature>
<proteinExistence type="predicted"/>
<sequence length="182" mass="20326">MKLVRNLGHYSDNPESYSFTIMRNPKTCEQLDSFARSYQILYIDESVRDKIPSLEYEKPVNLHGCESDESLRGRPSTDTYPKEKPVETPQAPQFNENNDSSNSMSPTVSTALGTLAGASSLLALLYKFSPGRNWIRSGFRGGTERISSNLYAEQPNEVFYDGFEGDAMSSYNPTYNVGYGSA</sequence>
<evidence type="ECO:0000313" key="3">
    <source>
        <dbReference type="Proteomes" id="UP000779233"/>
    </source>
</evidence>
<protein>
    <submittedName>
        <fullName evidence="2">(malaria parasite P. vivax) hypothetical protein</fullName>
    </submittedName>
</protein>
<feature type="compositionally biased region" description="Basic and acidic residues" evidence="1">
    <location>
        <begin position="62"/>
        <end position="72"/>
    </location>
</feature>
<reference evidence="2" key="1">
    <citation type="submission" date="2021-09" db="EMBL/GenBank/DDBJ databases">
        <authorList>
            <consortium name="Pathogen Informatics"/>
        </authorList>
    </citation>
    <scope>NUCLEOTIDE SEQUENCE</scope>
    <source>
        <strain evidence="2">PvW1</strain>
    </source>
</reference>
<evidence type="ECO:0000256" key="1">
    <source>
        <dbReference type="SAM" id="MobiDB-lite"/>
    </source>
</evidence>
<feature type="region of interest" description="Disordered" evidence="1">
    <location>
        <begin position="62"/>
        <end position="106"/>
    </location>
</feature>